<dbReference type="FunFam" id="3.40.50.300:FF:000031">
    <property type="entry name" value="Eukaryotic initiation factor 4A-III"/>
    <property type="match status" value="1"/>
</dbReference>
<organism evidence="9 10">
    <name type="scientific">Elysia crispata</name>
    <name type="common">lettuce slug</name>
    <dbReference type="NCBI Taxonomy" id="231223"/>
    <lineage>
        <taxon>Eukaryota</taxon>
        <taxon>Metazoa</taxon>
        <taxon>Spiralia</taxon>
        <taxon>Lophotrochozoa</taxon>
        <taxon>Mollusca</taxon>
        <taxon>Gastropoda</taxon>
        <taxon>Heterobranchia</taxon>
        <taxon>Euthyneura</taxon>
        <taxon>Panpulmonata</taxon>
        <taxon>Sacoglossa</taxon>
        <taxon>Placobranchoidea</taxon>
        <taxon>Plakobranchidae</taxon>
        <taxon>Elysia</taxon>
    </lineage>
</organism>
<evidence type="ECO:0000259" key="8">
    <source>
        <dbReference type="PROSITE" id="PS51194"/>
    </source>
</evidence>
<evidence type="ECO:0000256" key="1">
    <source>
        <dbReference type="ARBA" id="ARBA00012552"/>
    </source>
</evidence>
<dbReference type="InterPro" id="IPR027417">
    <property type="entry name" value="P-loop_NTPase"/>
</dbReference>
<evidence type="ECO:0000313" key="9">
    <source>
        <dbReference type="EMBL" id="KAK3776242.1"/>
    </source>
</evidence>
<dbReference type="InterPro" id="IPR001650">
    <property type="entry name" value="Helicase_C-like"/>
</dbReference>
<protein>
    <recommendedName>
        <fullName evidence="1">RNA helicase</fullName>
        <ecNumber evidence="1">3.6.4.13</ecNumber>
    </recommendedName>
</protein>
<comment type="catalytic activity">
    <reaction evidence="7">
        <text>ATP + H2O = ADP + phosphate + H(+)</text>
        <dbReference type="Rhea" id="RHEA:13065"/>
        <dbReference type="ChEBI" id="CHEBI:15377"/>
        <dbReference type="ChEBI" id="CHEBI:15378"/>
        <dbReference type="ChEBI" id="CHEBI:30616"/>
        <dbReference type="ChEBI" id="CHEBI:43474"/>
        <dbReference type="ChEBI" id="CHEBI:456216"/>
        <dbReference type="EC" id="3.6.4.13"/>
    </reaction>
</comment>
<dbReference type="AlphaFoldDB" id="A0AAE0ZVQ6"/>
<dbReference type="CDD" id="cd18787">
    <property type="entry name" value="SF2_C_DEAD"/>
    <property type="match status" value="1"/>
</dbReference>
<gene>
    <name evidence="9" type="ORF">RRG08_005803</name>
</gene>
<dbReference type="GO" id="GO:0016787">
    <property type="term" value="F:hydrolase activity"/>
    <property type="evidence" value="ECO:0007669"/>
    <property type="project" value="UniProtKB-KW"/>
</dbReference>
<name>A0AAE0ZVQ6_9GAST</name>
<evidence type="ECO:0000313" key="10">
    <source>
        <dbReference type="Proteomes" id="UP001283361"/>
    </source>
</evidence>
<dbReference type="GO" id="GO:0003723">
    <property type="term" value="F:RNA binding"/>
    <property type="evidence" value="ECO:0007669"/>
    <property type="project" value="UniProtKB-KW"/>
</dbReference>
<dbReference type="Gene3D" id="3.40.50.300">
    <property type="entry name" value="P-loop containing nucleotide triphosphate hydrolases"/>
    <property type="match status" value="1"/>
</dbReference>
<dbReference type="PROSITE" id="PS51194">
    <property type="entry name" value="HELICASE_CTER"/>
    <property type="match status" value="1"/>
</dbReference>
<evidence type="ECO:0000256" key="4">
    <source>
        <dbReference type="ARBA" id="ARBA00022806"/>
    </source>
</evidence>
<dbReference type="EMBL" id="JAWDGP010003234">
    <property type="protein sequence ID" value="KAK3776242.1"/>
    <property type="molecule type" value="Genomic_DNA"/>
</dbReference>
<reference evidence="9" key="1">
    <citation type="journal article" date="2023" name="G3 (Bethesda)">
        <title>A reference genome for the long-term kleptoplast-retaining sea slug Elysia crispata morphotype clarki.</title>
        <authorList>
            <person name="Eastman K.E."/>
            <person name="Pendleton A.L."/>
            <person name="Shaikh M.A."/>
            <person name="Suttiyut T."/>
            <person name="Ogas R."/>
            <person name="Tomko P."/>
            <person name="Gavelis G."/>
            <person name="Widhalm J.R."/>
            <person name="Wisecaver J.H."/>
        </authorList>
    </citation>
    <scope>NUCLEOTIDE SEQUENCE</scope>
    <source>
        <strain evidence="9">ECLA1</strain>
    </source>
</reference>
<dbReference type="Proteomes" id="UP001283361">
    <property type="component" value="Unassembled WGS sequence"/>
</dbReference>
<keyword evidence="6" id="KW-0694">RNA-binding</keyword>
<keyword evidence="5" id="KW-0067">ATP-binding</keyword>
<feature type="domain" description="Helicase C-terminal" evidence="8">
    <location>
        <begin position="47"/>
        <end position="191"/>
    </location>
</feature>
<keyword evidence="2" id="KW-0547">Nucleotide-binding</keyword>
<dbReference type="GO" id="GO:0005524">
    <property type="term" value="F:ATP binding"/>
    <property type="evidence" value="ECO:0007669"/>
    <property type="project" value="UniProtKB-KW"/>
</dbReference>
<accession>A0AAE0ZVQ6</accession>
<dbReference type="PANTHER" id="PTHR47958">
    <property type="entry name" value="ATP-DEPENDENT RNA HELICASE DBP3"/>
    <property type="match status" value="1"/>
</dbReference>
<evidence type="ECO:0000256" key="3">
    <source>
        <dbReference type="ARBA" id="ARBA00022801"/>
    </source>
</evidence>
<dbReference type="Pfam" id="PF00271">
    <property type="entry name" value="Helicase_C"/>
    <property type="match status" value="1"/>
</dbReference>
<dbReference type="SUPFAM" id="SSF52540">
    <property type="entry name" value="P-loop containing nucleoside triphosphate hydrolases"/>
    <property type="match status" value="1"/>
</dbReference>
<evidence type="ECO:0000256" key="7">
    <source>
        <dbReference type="ARBA" id="ARBA00047984"/>
    </source>
</evidence>
<comment type="caution">
    <text evidence="9">The sequence shown here is derived from an EMBL/GenBank/DDBJ whole genome shotgun (WGS) entry which is preliminary data.</text>
</comment>
<keyword evidence="3" id="KW-0378">Hydrolase</keyword>
<proteinExistence type="predicted"/>
<dbReference type="SMART" id="SM00490">
    <property type="entry name" value="HELICc"/>
    <property type="match status" value="1"/>
</dbReference>
<dbReference type="EC" id="3.6.4.13" evidence="1"/>
<keyword evidence="4" id="KW-0347">Helicase</keyword>
<evidence type="ECO:0000256" key="6">
    <source>
        <dbReference type="ARBA" id="ARBA00022884"/>
    </source>
</evidence>
<dbReference type="GO" id="GO:0003724">
    <property type="term" value="F:RNA helicase activity"/>
    <property type="evidence" value="ECO:0007669"/>
    <property type="project" value="UniProtKB-EC"/>
</dbReference>
<evidence type="ECO:0000256" key="5">
    <source>
        <dbReference type="ARBA" id="ARBA00022840"/>
    </source>
</evidence>
<keyword evidence="10" id="KW-1185">Reference proteome</keyword>
<sequence>MPTDVLGMTNRFMRDPVRILVKNEEVTLEGIRQFFVQSDHEEWKLETLCDLYKTLAISQALIFCNSRRKVDDLTREMTNRDFTVSAMHGDMQQSEREMVMREFQTGSSRVLIATDLLARGIDVQQVSLVINYDLPVKRENYIHRIGRSGRFGRKGIAINFLTTNDMRLMKDIENFYHTVVEELPKNIAVNL</sequence>
<evidence type="ECO:0000256" key="2">
    <source>
        <dbReference type="ARBA" id="ARBA00022741"/>
    </source>
</evidence>